<protein>
    <recommendedName>
        <fullName evidence="4">DUF1093 domain-containing protein</fullName>
    </recommendedName>
</protein>
<gene>
    <name evidence="2" type="ORF">H8B09_26380</name>
</gene>
<dbReference type="Proteomes" id="UP000609346">
    <property type="component" value="Unassembled WGS sequence"/>
</dbReference>
<evidence type="ECO:0000256" key="1">
    <source>
        <dbReference type="SAM" id="Phobius"/>
    </source>
</evidence>
<keyword evidence="1" id="KW-0812">Transmembrane</keyword>
<keyword evidence="1" id="KW-1133">Transmembrane helix</keyword>
<proteinExistence type="predicted"/>
<reference evidence="2 3" key="1">
    <citation type="submission" date="2020-09" db="EMBL/GenBank/DDBJ databases">
        <title>Paenibacillus sp. strain PR3 16S rRNA gene Genome sequencing and assembly.</title>
        <authorList>
            <person name="Kim J."/>
        </authorList>
    </citation>
    <scope>NUCLEOTIDE SEQUENCE [LARGE SCALE GENOMIC DNA]</scope>
    <source>
        <strain evidence="2 3">PR3</strain>
    </source>
</reference>
<feature type="transmembrane region" description="Helical" evidence="1">
    <location>
        <begin position="6"/>
        <end position="27"/>
    </location>
</feature>
<comment type="caution">
    <text evidence="2">The sequence shown here is derived from an EMBL/GenBank/DDBJ whole genome shotgun (WGS) entry which is preliminary data.</text>
</comment>
<evidence type="ECO:0008006" key="4">
    <source>
        <dbReference type="Google" id="ProtNLM"/>
    </source>
</evidence>
<evidence type="ECO:0000313" key="3">
    <source>
        <dbReference type="Proteomes" id="UP000609346"/>
    </source>
</evidence>
<keyword evidence="1" id="KW-0472">Membrane</keyword>
<dbReference type="EMBL" id="JACXZA010000008">
    <property type="protein sequence ID" value="MBD3922310.1"/>
    <property type="molecule type" value="Genomic_DNA"/>
</dbReference>
<keyword evidence="3" id="KW-1185">Reference proteome</keyword>
<evidence type="ECO:0000313" key="2">
    <source>
        <dbReference type="EMBL" id="MBD3922310.1"/>
    </source>
</evidence>
<sequence>MANKRLIKGTIVIIVAVIITLWIASFLSPGLAIRRYIFFHLRPLQSYTVEITDKDRHDRQYGYLYEVIGYRDPVTKNDSGVFYLKKHWIFWTVASVGSGS</sequence>
<name>A0ABR8N2A7_9BACL</name>
<accession>A0ABR8N2A7</accession>
<dbReference type="RefSeq" id="WP_191206606.1">
    <property type="nucleotide sequence ID" value="NZ_JACXZA010000008.1"/>
</dbReference>
<organism evidence="2 3">
    <name type="scientific">Paenibacillus terricola</name>
    <dbReference type="NCBI Taxonomy" id="2763503"/>
    <lineage>
        <taxon>Bacteria</taxon>
        <taxon>Bacillati</taxon>
        <taxon>Bacillota</taxon>
        <taxon>Bacilli</taxon>
        <taxon>Bacillales</taxon>
        <taxon>Paenibacillaceae</taxon>
        <taxon>Paenibacillus</taxon>
    </lineage>
</organism>